<evidence type="ECO:0000259" key="1">
    <source>
        <dbReference type="Pfam" id="PF12697"/>
    </source>
</evidence>
<dbReference type="InterPro" id="IPR029058">
    <property type="entry name" value="AB_hydrolase_fold"/>
</dbReference>
<keyword evidence="2" id="KW-0378">Hydrolase</keyword>
<dbReference type="RefSeq" id="WP_344822124.1">
    <property type="nucleotide sequence ID" value="NZ_BAAAUV010000002.1"/>
</dbReference>
<dbReference type="SUPFAM" id="SSF53474">
    <property type="entry name" value="alpha/beta-Hydrolases"/>
    <property type="match status" value="1"/>
</dbReference>
<evidence type="ECO:0000313" key="2">
    <source>
        <dbReference type="EMBL" id="GAA3196763.1"/>
    </source>
</evidence>
<comment type="caution">
    <text evidence="2">The sequence shown here is derived from an EMBL/GenBank/DDBJ whole genome shotgun (WGS) entry which is preliminary data.</text>
</comment>
<sequence length="278" mass="30592">MKTLNLTAGPIAYEDEGEGPPVVFVHGLLVSSRLWRHEIGPLVAAGHRCLAPTLPLGAHTVPMHPGADLTPPGLATLLEEFLDALDLRDVTLVGNDTGGALVQILMARRPERVGRVVLVSCDALERFFPPPFSALPALTRVPGSLWLTAQLFRIKALHRLPIALGWVAKRPIPDEITRSYLTPIQTSRAIRRDLAKVLRGVDRRHTLEAFATFGGYERPVLLLWAAQERLFPVELAERLAGRLPRARLELVEDSYTFVPEDRPGLVAAKVEEFAILTG</sequence>
<gene>
    <name evidence="2" type="ORF">GCM10010468_07530</name>
</gene>
<feature type="domain" description="AB hydrolase-1" evidence="1">
    <location>
        <begin position="22"/>
        <end position="268"/>
    </location>
</feature>
<dbReference type="Gene3D" id="3.40.50.1820">
    <property type="entry name" value="alpha/beta hydrolase"/>
    <property type="match status" value="1"/>
</dbReference>
<dbReference type="PRINTS" id="PR00111">
    <property type="entry name" value="ABHYDROLASE"/>
</dbReference>
<proteinExistence type="predicted"/>
<accession>A0ABP6Q1L8</accession>
<dbReference type="EMBL" id="BAAAUV010000002">
    <property type="protein sequence ID" value="GAA3196763.1"/>
    <property type="molecule type" value="Genomic_DNA"/>
</dbReference>
<dbReference type="InterPro" id="IPR000073">
    <property type="entry name" value="AB_hydrolase_1"/>
</dbReference>
<dbReference type="GO" id="GO:0016787">
    <property type="term" value="F:hydrolase activity"/>
    <property type="evidence" value="ECO:0007669"/>
    <property type="project" value="UniProtKB-KW"/>
</dbReference>
<dbReference type="PANTHER" id="PTHR43798">
    <property type="entry name" value="MONOACYLGLYCEROL LIPASE"/>
    <property type="match status" value="1"/>
</dbReference>
<keyword evidence="3" id="KW-1185">Reference proteome</keyword>
<evidence type="ECO:0000313" key="3">
    <source>
        <dbReference type="Proteomes" id="UP001501237"/>
    </source>
</evidence>
<dbReference type="Proteomes" id="UP001501237">
    <property type="component" value="Unassembled WGS sequence"/>
</dbReference>
<dbReference type="InterPro" id="IPR050266">
    <property type="entry name" value="AB_hydrolase_sf"/>
</dbReference>
<protein>
    <submittedName>
        <fullName evidence="2">Alpha/beta fold hydrolase</fullName>
    </submittedName>
</protein>
<name>A0ABP6Q1L8_9ACTN</name>
<dbReference type="Pfam" id="PF12697">
    <property type="entry name" value="Abhydrolase_6"/>
    <property type="match status" value="1"/>
</dbReference>
<organism evidence="2 3">
    <name type="scientific">Actinocorallia longicatena</name>
    <dbReference type="NCBI Taxonomy" id="111803"/>
    <lineage>
        <taxon>Bacteria</taxon>
        <taxon>Bacillati</taxon>
        <taxon>Actinomycetota</taxon>
        <taxon>Actinomycetes</taxon>
        <taxon>Streptosporangiales</taxon>
        <taxon>Thermomonosporaceae</taxon>
        <taxon>Actinocorallia</taxon>
    </lineage>
</organism>
<reference evidence="3" key="1">
    <citation type="journal article" date="2019" name="Int. J. Syst. Evol. Microbiol.">
        <title>The Global Catalogue of Microorganisms (GCM) 10K type strain sequencing project: providing services to taxonomists for standard genome sequencing and annotation.</title>
        <authorList>
            <consortium name="The Broad Institute Genomics Platform"/>
            <consortium name="The Broad Institute Genome Sequencing Center for Infectious Disease"/>
            <person name="Wu L."/>
            <person name="Ma J."/>
        </authorList>
    </citation>
    <scope>NUCLEOTIDE SEQUENCE [LARGE SCALE GENOMIC DNA]</scope>
    <source>
        <strain evidence="3">JCM 9377</strain>
    </source>
</reference>